<dbReference type="Gene3D" id="2.70.98.30">
    <property type="entry name" value="Golgi alpha-mannosidase II, domain 4"/>
    <property type="match status" value="1"/>
</dbReference>
<evidence type="ECO:0000256" key="3">
    <source>
        <dbReference type="ARBA" id="ARBA00012752"/>
    </source>
</evidence>
<gene>
    <name evidence="10" type="ORF">NADFUDRAFT_19326</name>
</gene>
<dbReference type="SUPFAM" id="SSF88713">
    <property type="entry name" value="Glycoside hydrolase/deacetylase"/>
    <property type="match status" value="1"/>
</dbReference>
<feature type="domain" description="Glycoside hydrolase family 38 central" evidence="9">
    <location>
        <begin position="581"/>
        <end position="661"/>
    </location>
</feature>
<dbReference type="Pfam" id="PF09261">
    <property type="entry name" value="Alpha-mann_mid"/>
    <property type="match status" value="1"/>
</dbReference>
<keyword evidence="11" id="KW-1185">Reference proteome</keyword>
<evidence type="ECO:0000313" key="11">
    <source>
        <dbReference type="Proteomes" id="UP000095009"/>
    </source>
</evidence>
<evidence type="ECO:0000256" key="4">
    <source>
        <dbReference type="ARBA" id="ARBA00022723"/>
    </source>
</evidence>
<comment type="similarity">
    <text evidence="2">Belongs to the glycosyl hydrolase 38 family.</text>
</comment>
<dbReference type="SMART" id="SM00872">
    <property type="entry name" value="Alpha-mann_mid"/>
    <property type="match status" value="1"/>
</dbReference>
<dbReference type="SUPFAM" id="SSF88688">
    <property type="entry name" value="Families 57/38 glycoside transferase middle domain"/>
    <property type="match status" value="1"/>
</dbReference>
<dbReference type="Pfam" id="PF07748">
    <property type="entry name" value="Glyco_hydro_38C"/>
    <property type="match status" value="1"/>
</dbReference>
<dbReference type="OrthoDB" id="10261055at2759"/>
<dbReference type="GO" id="GO:0030246">
    <property type="term" value="F:carbohydrate binding"/>
    <property type="evidence" value="ECO:0007669"/>
    <property type="project" value="InterPro"/>
</dbReference>
<sequence length="1155" mass="131644">MSSAGSFSSYGEITQSEINSFLGSENTKRSNYPVYSTTPVAKKVKQIYEDRLRQFTSKGEYSKFNLPAFYDRARTDATDYIQLETYPVPDCRRPLFHDALKEAQGNWVLAKKGDSFGPSWTTHWFKVKFRVPRNSSIWKEANQILFNWDCGNEGMIFTEDGKAQVGLSGEERREWIIPENWTNDSKWHTIYIETSCNGMFGNADPNNNIQPPQNNRYFSLVSADLVVPNLPARALFVDFWIIGDSAREFRDESWQKHKAREVANQIMDAFDPNNPDETIEQCRQIARTYLGCHVDSPDVFKGDSVRDKVIAIGNCHIDTAWLWPYAETRRKIGRSWASQLDLIKRYPEYRFVASQAQQFKWLAQDYPDLFDRIKQEAKNGSFIPIGGSWVECDTNMPTGEALVRQFLLGQRFFLHHFGKKCRTFWLPDTFGYSAQIPQLCRGADLDRFLTQKLSWNNINNFPNTTFNWVSPDGTQVLTHMPPDNTYTAPAHLGDVARSLRTHKNLDITQTGLLVYGHGDGGGGPTDEMLEKLRRCRGLSDTVGELPRVKLGSSVDDFFDSIECSTDHGKNLVTWNGELYFEFHRGTYTSQSDTKKGNRLAEIMMHDLEFITTLASIQGAADYIYPKREIDDLWEDVCLNQFHDVLPGSSIEMVYEDVKKIYMHAMKTGEKLARDALKALDISVDLIGNNSEIVAINTMPWGRSEVVKVPTSNFKTIVASETFVCLQTTQSGLAKIQKFEAFRGKTMPCATVEEVEDGVFVMQNSRIRATIIGGTVTSLIDKQTDREIIASSLNDDGIETRGNQFVLFDDQPLNWQAWDTEVFSLNKRKNIPDGKVRITHNGPLKAAVEVEHKISDKSTIINTISLNAYIPPNEDDRQSELNIPDVSYLEFACEVDWHEECKFLKVEFPVDITCEYGTYESQFGLVRRPTHYNTSWDVAKFEVCTHKWSDLSEYNYGVSILNDCKYGFSIHGNVMRLSLLRSPKAPDANADMGTHSFRYAILPHKGQLNADVVRAAYNFNHPLDSYYIPRRTPAAEAADKLLKSIGFEGDKNLILSNIKRFEDDKDISRGELEVRYNGKSIIVRIYDSLGTKSKGFITLKYGLKIKKVWKCNLLEEDIGEIEETSIVYTCGNDGEVIKIPVEIRPFQVCTYRIELT</sequence>
<evidence type="ECO:0000256" key="7">
    <source>
        <dbReference type="ARBA" id="ARBA00054985"/>
    </source>
</evidence>
<dbReference type="CDD" id="cd10812">
    <property type="entry name" value="GH38N_AMII_ScAms1_like"/>
    <property type="match status" value="1"/>
</dbReference>
<dbReference type="FunFam" id="1.20.1270.50:FF:000004">
    <property type="entry name" value="alpha-mannosidase 2C1 isoform X1"/>
    <property type="match status" value="1"/>
</dbReference>
<organism evidence="10 11">
    <name type="scientific">Nadsonia fulvescens var. elongata DSM 6958</name>
    <dbReference type="NCBI Taxonomy" id="857566"/>
    <lineage>
        <taxon>Eukaryota</taxon>
        <taxon>Fungi</taxon>
        <taxon>Dikarya</taxon>
        <taxon>Ascomycota</taxon>
        <taxon>Saccharomycotina</taxon>
        <taxon>Dipodascomycetes</taxon>
        <taxon>Dipodascales</taxon>
        <taxon>Dipodascales incertae sedis</taxon>
        <taxon>Nadsonia</taxon>
    </lineage>
</organism>
<dbReference type="SUPFAM" id="SSF74650">
    <property type="entry name" value="Galactose mutarotase-like"/>
    <property type="match status" value="1"/>
</dbReference>
<dbReference type="Pfam" id="PF22907">
    <property type="entry name" value="Ams1-like_1st"/>
    <property type="match status" value="1"/>
</dbReference>
<dbReference type="InterPro" id="IPR015341">
    <property type="entry name" value="Glyco_hydro_38_cen"/>
</dbReference>
<dbReference type="InterPro" id="IPR000602">
    <property type="entry name" value="Glyco_hydro_38_N"/>
</dbReference>
<dbReference type="InterPro" id="IPR037094">
    <property type="entry name" value="Glyco_hydro_38_cen_sf"/>
</dbReference>
<dbReference type="GO" id="GO:0046872">
    <property type="term" value="F:metal ion binding"/>
    <property type="evidence" value="ECO:0007669"/>
    <property type="project" value="UniProtKB-KW"/>
</dbReference>
<dbReference type="FunFam" id="2.70.98.30:FF:000001">
    <property type="entry name" value="alpha-mannosidase 2C1 isoform X2"/>
    <property type="match status" value="1"/>
</dbReference>
<comment type="catalytic activity">
    <reaction evidence="1">
        <text>Hydrolysis of terminal, non-reducing alpha-D-mannose residues in alpha-D-mannosides.</text>
        <dbReference type="EC" id="3.2.1.24"/>
    </reaction>
</comment>
<dbReference type="InterPro" id="IPR028995">
    <property type="entry name" value="Glyco_hydro_57/38_cen_sf"/>
</dbReference>
<evidence type="ECO:0000256" key="2">
    <source>
        <dbReference type="ARBA" id="ARBA00009792"/>
    </source>
</evidence>
<dbReference type="InterPro" id="IPR011682">
    <property type="entry name" value="Glyco_hydro_38_C"/>
</dbReference>
<evidence type="ECO:0000256" key="1">
    <source>
        <dbReference type="ARBA" id="ARBA00000365"/>
    </source>
</evidence>
<comment type="function">
    <text evidence="7">Degrades free oligosaccharides in the vacuole.</text>
</comment>
<dbReference type="InterPro" id="IPR041147">
    <property type="entry name" value="GH38_C"/>
</dbReference>
<evidence type="ECO:0000256" key="6">
    <source>
        <dbReference type="ARBA" id="ARBA00023295"/>
    </source>
</evidence>
<keyword evidence="4" id="KW-0479">Metal-binding</keyword>
<evidence type="ECO:0000313" key="10">
    <source>
        <dbReference type="EMBL" id="ODQ68031.1"/>
    </source>
</evidence>
<evidence type="ECO:0000259" key="9">
    <source>
        <dbReference type="SMART" id="SM00872"/>
    </source>
</evidence>
<dbReference type="AlphaFoldDB" id="A0A1E3PRI3"/>
<accession>A0A1E3PRI3</accession>
<dbReference type="InterPro" id="IPR011013">
    <property type="entry name" value="Gal_mutarotase_sf_dom"/>
</dbReference>
<dbReference type="GO" id="GO:0006013">
    <property type="term" value="P:mannose metabolic process"/>
    <property type="evidence" value="ECO:0007669"/>
    <property type="project" value="InterPro"/>
</dbReference>
<dbReference type="PANTHER" id="PTHR46017">
    <property type="entry name" value="ALPHA-MANNOSIDASE 2C1"/>
    <property type="match status" value="1"/>
</dbReference>
<dbReference type="FunFam" id="3.20.110.10:FF:000002">
    <property type="entry name" value="alpha-mannosidase 2C1 isoform X1"/>
    <property type="match status" value="1"/>
</dbReference>
<evidence type="ECO:0000256" key="8">
    <source>
        <dbReference type="ARBA" id="ARBA00071615"/>
    </source>
</evidence>
<dbReference type="Gene3D" id="3.20.110.10">
    <property type="entry name" value="Glycoside hydrolase 38, N terminal domain"/>
    <property type="match status" value="1"/>
</dbReference>
<protein>
    <recommendedName>
        <fullName evidence="8">Alpha-mannosidase</fullName>
        <ecNumber evidence="3">3.2.1.24</ecNumber>
    </recommendedName>
</protein>
<dbReference type="Pfam" id="PF01074">
    <property type="entry name" value="Glyco_hydro_38N"/>
    <property type="match status" value="1"/>
</dbReference>
<reference evidence="10 11" key="1">
    <citation type="journal article" date="2016" name="Proc. Natl. Acad. Sci. U.S.A.">
        <title>Comparative genomics of biotechnologically important yeasts.</title>
        <authorList>
            <person name="Riley R."/>
            <person name="Haridas S."/>
            <person name="Wolfe K.H."/>
            <person name="Lopes M.R."/>
            <person name="Hittinger C.T."/>
            <person name="Goeker M."/>
            <person name="Salamov A.A."/>
            <person name="Wisecaver J.H."/>
            <person name="Long T.M."/>
            <person name="Calvey C.H."/>
            <person name="Aerts A.L."/>
            <person name="Barry K.W."/>
            <person name="Choi C."/>
            <person name="Clum A."/>
            <person name="Coughlan A.Y."/>
            <person name="Deshpande S."/>
            <person name="Douglass A.P."/>
            <person name="Hanson S.J."/>
            <person name="Klenk H.-P."/>
            <person name="LaButti K.M."/>
            <person name="Lapidus A."/>
            <person name="Lindquist E.A."/>
            <person name="Lipzen A.M."/>
            <person name="Meier-Kolthoff J.P."/>
            <person name="Ohm R.A."/>
            <person name="Otillar R.P."/>
            <person name="Pangilinan J.L."/>
            <person name="Peng Y."/>
            <person name="Rokas A."/>
            <person name="Rosa C.A."/>
            <person name="Scheuner C."/>
            <person name="Sibirny A.A."/>
            <person name="Slot J.C."/>
            <person name="Stielow J.B."/>
            <person name="Sun H."/>
            <person name="Kurtzman C.P."/>
            <person name="Blackwell M."/>
            <person name="Grigoriev I.V."/>
            <person name="Jeffries T.W."/>
        </authorList>
    </citation>
    <scope>NUCLEOTIDE SEQUENCE [LARGE SCALE GENOMIC DNA]</scope>
    <source>
        <strain evidence="10 11">DSM 6958</strain>
    </source>
</reference>
<dbReference type="InterPro" id="IPR027291">
    <property type="entry name" value="Glyco_hydro_38_N_sf"/>
</dbReference>
<dbReference type="Pfam" id="PF17677">
    <property type="entry name" value="Glyco_hydro38C2"/>
    <property type="match status" value="1"/>
</dbReference>
<dbReference type="GO" id="GO:0000329">
    <property type="term" value="C:fungal-type vacuole membrane"/>
    <property type="evidence" value="ECO:0007669"/>
    <property type="project" value="TreeGrafter"/>
</dbReference>
<dbReference type="EC" id="3.2.1.24" evidence="3"/>
<dbReference type="PANTHER" id="PTHR46017:SF1">
    <property type="entry name" value="ALPHA-MANNOSIDASE 2C1"/>
    <property type="match status" value="1"/>
</dbReference>
<dbReference type="STRING" id="857566.A0A1E3PRI3"/>
<dbReference type="EMBL" id="KV454406">
    <property type="protein sequence ID" value="ODQ68031.1"/>
    <property type="molecule type" value="Genomic_DNA"/>
</dbReference>
<dbReference type="InterPro" id="IPR054723">
    <property type="entry name" value="Ams1-like_N"/>
</dbReference>
<dbReference type="GO" id="GO:0004559">
    <property type="term" value="F:alpha-mannosidase activity"/>
    <property type="evidence" value="ECO:0007669"/>
    <property type="project" value="UniProtKB-EC"/>
</dbReference>
<dbReference type="GO" id="GO:0009313">
    <property type="term" value="P:oligosaccharide catabolic process"/>
    <property type="evidence" value="ECO:0007669"/>
    <property type="project" value="TreeGrafter"/>
</dbReference>
<dbReference type="Gene3D" id="1.20.1270.50">
    <property type="entry name" value="Glycoside hydrolase family 38, central domain"/>
    <property type="match status" value="1"/>
</dbReference>
<name>A0A1E3PRI3_9ASCO</name>
<dbReference type="InterPro" id="IPR011330">
    <property type="entry name" value="Glyco_hydro/deAcase_b/a-brl"/>
</dbReference>
<evidence type="ECO:0000256" key="5">
    <source>
        <dbReference type="ARBA" id="ARBA00022801"/>
    </source>
</evidence>
<keyword evidence="6" id="KW-0326">Glycosidase</keyword>
<keyword evidence="5" id="KW-0378">Hydrolase</keyword>
<dbReference type="Proteomes" id="UP000095009">
    <property type="component" value="Unassembled WGS sequence"/>
</dbReference>
<proteinExistence type="inferred from homology"/>